<organism evidence="2 3">
    <name type="scientific">Thelohanellus kitauei</name>
    <name type="common">Myxosporean</name>
    <dbReference type="NCBI Taxonomy" id="669202"/>
    <lineage>
        <taxon>Eukaryota</taxon>
        <taxon>Metazoa</taxon>
        <taxon>Cnidaria</taxon>
        <taxon>Myxozoa</taxon>
        <taxon>Myxosporea</taxon>
        <taxon>Bivalvulida</taxon>
        <taxon>Platysporina</taxon>
        <taxon>Myxobolidae</taxon>
        <taxon>Thelohanellus</taxon>
    </lineage>
</organism>
<proteinExistence type="predicted"/>
<dbReference type="Proteomes" id="UP000031668">
    <property type="component" value="Unassembled WGS sequence"/>
</dbReference>
<dbReference type="EMBL" id="JWZT01005150">
    <property type="protein sequence ID" value="KII62013.1"/>
    <property type="molecule type" value="Genomic_DNA"/>
</dbReference>
<keyword evidence="1" id="KW-0732">Signal</keyword>
<protein>
    <submittedName>
        <fullName evidence="2">Uncharacterized protein</fullName>
    </submittedName>
</protein>
<reference evidence="2 3" key="1">
    <citation type="journal article" date="2014" name="Genome Biol. Evol.">
        <title>The genome of the myxosporean Thelohanellus kitauei shows adaptations to nutrient acquisition within its fish host.</title>
        <authorList>
            <person name="Yang Y."/>
            <person name="Xiong J."/>
            <person name="Zhou Z."/>
            <person name="Huo F."/>
            <person name="Miao W."/>
            <person name="Ran C."/>
            <person name="Liu Y."/>
            <person name="Zhang J."/>
            <person name="Feng J."/>
            <person name="Wang M."/>
            <person name="Wang M."/>
            <person name="Wang L."/>
            <person name="Yao B."/>
        </authorList>
    </citation>
    <scope>NUCLEOTIDE SEQUENCE [LARGE SCALE GENOMIC DNA]</scope>
    <source>
        <strain evidence="2">Wuqing</strain>
    </source>
</reference>
<evidence type="ECO:0000313" key="2">
    <source>
        <dbReference type="EMBL" id="KII62013.1"/>
    </source>
</evidence>
<sequence>MNTFLKMIVILSLISDFVGIGTNTIMSNNEPEVFYVSFKEVTLCMYGIKLPSAIHAYSENKTFESRGMTVNSNNTHVLNRKRKCDIPEYLVAYSNVNVHN</sequence>
<name>A0A0C2I9T0_THEKT</name>
<feature type="chain" id="PRO_5002162285" evidence="1">
    <location>
        <begin position="20"/>
        <end position="100"/>
    </location>
</feature>
<gene>
    <name evidence="2" type="ORF">RF11_07041</name>
</gene>
<comment type="caution">
    <text evidence="2">The sequence shown here is derived from an EMBL/GenBank/DDBJ whole genome shotgun (WGS) entry which is preliminary data.</text>
</comment>
<accession>A0A0C2I9T0</accession>
<keyword evidence="3" id="KW-1185">Reference proteome</keyword>
<dbReference type="AlphaFoldDB" id="A0A0C2I9T0"/>
<evidence type="ECO:0000256" key="1">
    <source>
        <dbReference type="SAM" id="SignalP"/>
    </source>
</evidence>
<feature type="signal peptide" evidence="1">
    <location>
        <begin position="1"/>
        <end position="19"/>
    </location>
</feature>
<evidence type="ECO:0000313" key="3">
    <source>
        <dbReference type="Proteomes" id="UP000031668"/>
    </source>
</evidence>